<dbReference type="Pfam" id="PF12801">
    <property type="entry name" value="Fer4_5"/>
    <property type="match status" value="2"/>
</dbReference>
<gene>
    <name evidence="9" type="ORF">P8935_23925</name>
</gene>
<evidence type="ECO:0000256" key="3">
    <source>
        <dbReference type="ARBA" id="ARBA00022723"/>
    </source>
</evidence>
<feature type="transmembrane region" description="Helical" evidence="7">
    <location>
        <begin position="154"/>
        <end position="175"/>
    </location>
</feature>
<dbReference type="GO" id="GO:0046872">
    <property type="term" value="F:metal ion binding"/>
    <property type="evidence" value="ECO:0007669"/>
    <property type="project" value="UniProtKB-KW"/>
</dbReference>
<dbReference type="Pfam" id="PF12838">
    <property type="entry name" value="Fer4_7"/>
    <property type="match status" value="1"/>
</dbReference>
<accession>A0AAU7DIN2</accession>
<keyword evidence="2" id="KW-0004">4Fe-4S</keyword>
<keyword evidence="5" id="KW-0408">Iron</keyword>
<keyword evidence="7" id="KW-0472">Membrane</keyword>
<keyword evidence="4" id="KW-0249">Electron transport</keyword>
<dbReference type="Gene3D" id="3.30.70.20">
    <property type="match status" value="1"/>
</dbReference>
<keyword evidence="3" id="KW-0479">Metal-binding</keyword>
<feature type="domain" description="4Fe-4S ferredoxin-type" evidence="8">
    <location>
        <begin position="280"/>
        <end position="309"/>
    </location>
</feature>
<evidence type="ECO:0000256" key="5">
    <source>
        <dbReference type="ARBA" id="ARBA00023004"/>
    </source>
</evidence>
<dbReference type="PROSITE" id="PS00198">
    <property type="entry name" value="4FE4S_FER_1"/>
    <property type="match status" value="2"/>
</dbReference>
<feature type="transmembrane region" description="Helical" evidence="7">
    <location>
        <begin position="127"/>
        <end position="147"/>
    </location>
</feature>
<dbReference type="EMBL" id="CP121196">
    <property type="protein sequence ID" value="XBH17603.1"/>
    <property type="molecule type" value="Genomic_DNA"/>
</dbReference>
<dbReference type="PROSITE" id="PS51379">
    <property type="entry name" value="4FE4S_FER_2"/>
    <property type="match status" value="4"/>
</dbReference>
<evidence type="ECO:0000256" key="4">
    <source>
        <dbReference type="ARBA" id="ARBA00022982"/>
    </source>
</evidence>
<reference evidence="9" key="1">
    <citation type="submission" date="2023-03" db="EMBL/GenBank/DDBJ databases">
        <title>Edaphobacter sp.</title>
        <authorList>
            <person name="Huber K.J."/>
            <person name="Papendorf J."/>
            <person name="Pilke C."/>
            <person name="Bunk B."/>
            <person name="Sproeer C."/>
            <person name="Pester M."/>
        </authorList>
    </citation>
    <scope>NUCLEOTIDE SEQUENCE</scope>
    <source>
        <strain evidence="9">DSM 110680</strain>
    </source>
</reference>
<feature type="domain" description="4Fe-4S ferredoxin-type" evidence="8">
    <location>
        <begin position="499"/>
        <end position="528"/>
    </location>
</feature>
<keyword evidence="1" id="KW-0813">Transport</keyword>
<feature type="transmembrane region" description="Helical" evidence="7">
    <location>
        <begin position="232"/>
        <end position="252"/>
    </location>
</feature>
<name>A0AAU7DIN2_9BACT</name>
<proteinExistence type="predicted"/>
<dbReference type="Pfam" id="PF12800">
    <property type="entry name" value="Fer4_4"/>
    <property type="match status" value="1"/>
</dbReference>
<evidence type="ECO:0000256" key="2">
    <source>
        <dbReference type="ARBA" id="ARBA00022485"/>
    </source>
</evidence>
<feature type="transmembrane region" description="Helical" evidence="7">
    <location>
        <begin position="70"/>
        <end position="88"/>
    </location>
</feature>
<dbReference type="AlphaFoldDB" id="A0AAU7DIN2"/>
<evidence type="ECO:0000313" key="9">
    <source>
        <dbReference type="EMBL" id="XBH17603.1"/>
    </source>
</evidence>
<keyword evidence="7" id="KW-0812">Transmembrane</keyword>
<feature type="transmembrane region" description="Helical" evidence="7">
    <location>
        <begin position="207"/>
        <end position="225"/>
    </location>
</feature>
<dbReference type="CDD" id="cd16373">
    <property type="entry name" value="DMSOR_beta_like"/>
    <property type="match status" value="1"/>
</dbReference>
<dbReference type="Gene3D" id="3.30.70.3270">
    <property type="match status" value="1"/>
</dbReference>
<feature type="transmembrane region" description="Helical" evidence="7">
    <location>
        <begin position="45"/>
        <end position="63"/>
    </location>
</feature>
<dbReference type="PANTHER" id="PTHR30176">
    <property type="entry name" value="FERREDOXIN-TYPE PROTEIN NAPH"/>
    <property type="match status" value="1"/>
</dbReference>
<organism evidence="9">
    <name type="scientific">Telmatobacter sp. DSM 110680</name>
    <dbReference type="NCBI Taxonomy" id="3036704"/>
    <lineage>
        <taxon>Bacteria</taxon>
        <taxon>Pseudomonadati</taxon>
        <taxon>Acidobacteriota</taxon>
        <taxon>Terriglobia</taxon>
        <taxon>Terriglobales</taxon>
        <taxon>Acidobacteriaceae</taxon>
        <taxon>Telmatobacter</taxon>
    </lineage>
</organism>
<keyword evidence="6" id="KW-0411">Iron-sulfur</keyword>
<dbReference type="InterPro" id="IPR051684">
    <property type="entry name" value="Electron_Trans/Redox"/>
</dbReference>
<dbReference type="RefSeq" id="WP_348262827.1">
    <property type="nucleotide sequence ID" value="NZ_CP121196.1"/>
</dbReference>
<evidence type="ECO:0000256" key="7">
    <source>
        <dbReference type="SAM" id="Phobius"/>
    </source>
</evidence>
<dbReference type="GO" id="GO:0051539">
    <property type="term" value="F:4 iron, 4 sulfur cluster binding"/>
    <property type="evidence" value="ECO:0007669"/>
    <property type="project" value="UniProtKB-KW"/>
</dbReference>
<dbReference type="GO" id="GO:0005886">
    <property type="term" value="C:plasma membrane"/>
    <property type="evidence" value="ECO:0007669"/>
    <property type="project" value="TreeGrafter"/>
</dbReference>
<sequence>MAHSRLPHLRRISQIFFLLLFIALLIFTSMRPASATTGDIHMRAPVRMFFVLDPLVAIANALATRALYRGLLWSLAILLPTLFLGRFFCGWICPMGTLQHFVGNMRSEAKRGKQRIESNRYKRWQTIKYVVLIGGLVAASFGSMIIGTLDPFSLLVRSIGLAVLPAFNFATRAVLVPMEHSHVLAVRTIGESLHTILQATVLDFRQAHFAQSLVLGILFLIILWASMRITRFWCRAICPLGALLGLVSRWSILGLHKDASSCDKCSRCLLNCQGGDDPIGGSPWRKSECLMCMNCVGSCPHDSLQFHFFRKEPEVASPDLGRRRTLTGLAIGAAAVPLMRANTGLGKSREDRLLRPPGSVDEPDFLSRCIRCGECMKVCPNNSLHPTLTQAGLEGLWTPTLVPRIGYCEPSCVLCSEVCPTGAIWQITPKDKGWVVGVSGTQHQPVRLGTAFYDRGRCLPWALATDCIVCEEWCPVSPKAIYVEEAQVVDAAGNTKTVKQPRVDPSRCVGCGACEYACPLQERPAVYVTSIGESRSPSSQILLNRT</sequence>
<dbReference type="InterPro" id="IPR017900">
    <property type="entry name" value="4Fe4S_Fe_S_CS"/>
</dbReference>
<dbReference type="Pfam" id="PF00037">
    <property type="entry name" value="Fer4"/>
    <property type="match status" value="1"/>
</dbReference>
<evidence type="ECO:0000259" key="8">
    <source>
        <dbReference type="PROSITE" id="PS51379"/>
    </source>
</evidence>
<evidence type="ECO:0000256" key="6">
    <source>
        <dbReference type="ARBA" id="ARBA00023014"/>
    </source>
</evidence>
<protein>
    <submittedName>
        <fullName evidence="9">4Fe-4S binding protein</fullName>
    </submittedName>
</protein>
<feature type="domain" description="4Fe-4S ferredoxin-type" evidence="8">
    <location>
        <begin position="356"/>
        <end position="389"/>
    </location>
</feature>
<feature type="domain" description="4Fe-4S ferredoxin-type" evidence="8">
    <location>
        <begin position="397"/>
        <end position="430"/>
    </location>
</feature>
<dbReference type="SUPFAM" id="SSF54862">
    <property type="entry name" value="4Fe-4S ferredoxins"/>
    <property type="match status" value="2"/>
</dbReference>
<dbReference type="PANTHER" id="PTHR30176:SF3">
    <property type="entry name" value="FERREDOXIN-TYPE PROTEIN NAPH"/>
    <property type="match status" value="1"/>
</dbReference>
<keyword evidence="7" id="KW-1133">Transmembrane helix</keyword>
<evidence type="ECO:0000256" key="1">
    <source>
        <dbReference type="ARBA" id="ARBA00022448"/>
    </source>
</evidence>
<dbReference type="InterPro" id="IPR017896">
    <property type="entry name" value="4Fe4S_Fe-S-bd"/>
</dbReference>